<evidence type="ECO:0000313" key="4">
    <source>
        <dbReference type="EMBL" id="CAG9128094.1"/>
    </source>
</evidence>
<dbReference type="InterPro" id="IPR001683">
    <property type="entry name" value="PX_dom"/>
</dbReference>
<dbReference type="AlphaFoldDB" id="A0A8S4FLA0"/>
<proteinExistence type="predicted"/>
<dbReference type="Gene3D" id="3.30.1520.10">
    <property type="entry name" value="Phox-like domain"/>
    <property type="match status" value="1"/>
</dbReference>
<evidence type="ECO:0000256" key="2">
    <source>
        <dbReference type="SAM" id="MobiDB-lite"/>
    </source>
</evidence>
<feature type="coiled-coil region" evidence="1">
    <location>
        <begin position="368"/>
        <end position="395"/>
    </location>
</feature>
<gene>
    <name evidence="4" type="ORF">PLXY2_LOCUS9142</name>
</gene>
<name>A0A8S4FLA0_PLUXY</name>
<organism evidence="4 5">
    <name type="scientific">Plutella xylostella</name>
    <name type="common">Diamondback moth</name>
    <name type="synonym">Plutella maculipennis</name>
    <dbReference type="NCBI Taxonomy" id="51655"/>
    <lineage>
        <taxon>Eukaryota</taxon>
        <taxon>Metazoa</taxon>
        <taxon>Ecdysozoa</taxon>
        <taxon>Arthropoda</taxon>
        <taxon>Hexapoda</taxon>
        <taxon>Insecta</taxon>
        <taxon>Pterygota</taxon>
        <taxon>Neoptera</taxon>
        <taxon>Endopterygota</taxon>
        <taxon>Lepidoptera</taxon>
        <taxon>Glossata</taxon>
        <taxon>Ditrysia</taxon>
        <taxon>Yponomeutoidea</taxon>
        <taxon>Plutellidae</taxon>
        <taxon>Plutella</taxon>
    </lineage>
</organism>
<dbReference type="EMBL" id="CAJHNJ030000035">
    <property type="protein sequence ID" value="CAG9128094.1"/>
    <property type="molecule type" value="Genomic_DNA"/>
</dbReference>
<dbReference type="Proteomes" id="UP000653454">
    <property type="component" value="Unassembled WGS sequence"/>
</dbReference>
<dbReference type="PROSITE" id="PS50195">
    <property type="entry name" value="PX"/>
    <property type="match status" value="1"/>
</dbReference>
<feature type="compositionally biased region" description="Basic and acidic residues" evidence="2">
    <location>
        <begin position="471"/>
        <end position="492"/>
    </location>
</feature>
<accession>A0A8S4FLA0</accession>
<dbReference type="GO" id="GO:0035091">
    <property type="term" value="F:phosphatidylinositol binding"/>
    <property type="evidence" value="ECO:0007669"/>
    <property type="project" value="InterPro"/>
</dbReference>
<dbReference type="InterPro" id="IPR036871">
    <property type="entry name" value="PX_dom_sf"/>
</dbReference>
<feature type="compositionally biased region" description="Polar residues" evidence="2">
    <location>
        <begin position="247"/>
        <end position="276"/>
    </location>
</feature>
<keyword evidence="1" id="KW-0175">Coiled coil</keyword>
<comment type="caution">
    <text evidence="4">The sequence shown here is derived from an EMBL/GenBank/DDBJ whole genome shotgun (WGS) entry which is preliminary data.</text>
</comment>
<keyword evidence="5" id="KW-1185">Reference proteome</keyword>
<evidence type="ECO:0000313" key="5">
    <source>
        <dbReference type="Proteomes" id="UP000653454"/>
    </source>
</evidence>
<evidence type="ECO:0000259" key="3">
    <source>
        <dbReference type="PROSITE" id="PS50195"/>
    </source>
</evidence>
<evidence type="ECO:0000256" key="1">
    <source>
        <dbReference type="SAM" id="Coils"/>
    </source>
</evidence>
<dbReference type="SUPFAM" id="SSF64268">
    <property type="entry name" value="PX domain"/>
    <property type="match status" value="1"/>
</dbReference>
<feature type="domain" description="PX" evidence="3">
    <location>
        <begin position="509"/>
        <end position="629"/>
    </location>
</feature>
<feature type="region of interest" description="Disordered" evidence="2">
    <location>
        <begin position="461"/>
        <end position="499"/>
    </location>
</feature>
<sequence length="718" mass="80045">MMMFEIFDDEVTELSHEFIISTRSADKTAETEGEHAAALRRLIDGKAADLDGYIRNTVKELVAQGYTVDESLTPSPESPISDVSSESLMRILEQCDPDTATSIKDTVERHKQEISELESELDIRTASVASHRAKVDRLQAELALLAAQEEGLRRALASDDAASPEPSPLEGVKRSKSELVLRPSRDDDDVLDPLSADEREEFRSRKNSLTLPLDPLGSPESYHTASPTSATPTADTTTPTADAAPSLVSSWPTTDAASSLVSSSRQTADSEQSLASSRPEFLIDGRCDEDGSSNDECSTFQSRVADGQSSSSLDRSPDERHQRAKYRRRLGDGKPRRQVTEAEALRAMQRLCQRIAAQKMLVISSLENDCSKEDLNRQIAVLQELQKKYVRLEMALQYSFFEPRAQEPPPRAPRPAPLPLAPLSPVVSEIQVPDSTLRVTDVNENSFEDPLMSRLKECELEASDNVSTSNDELHSDRDWSDREERRLRRAHTDTLPPTISDGLTHPIDFDQVIVIPGWVTRGAGASTHHEYEVRVTLGRERYTLLRRYRRFRQLQLHANKIYGQKVASIPFPPRTLWPGAGVARARRPALEAFVRRLLAVCATDPQCPFHRAPLNGDTLRAFSPFFRKMASCRVITIAACLLAALASVECVDHVMYHDPLHHQLMGYPIPAGAPVLVEYRGGYEVPRGWVALGRHWEPRVVRKYLDPDPDVVINNNIG</sequence>
<feature type="compositionally biased region" description="Basic and acidic residues" evidence="2">
    <location>
        <begin position="329"/>
        <end position="338"/>
    </location>
</feature>
<feature type="compositionally biased region" description="Polar residues" evidence="2">
    <location>
        <begin position="294"/>
        <end position="314"/>
    </location>
</feature>
<feature type="coiled-coil region" evidence="1">
    <location>
        <begin position="100"/>
        <end position="155"/>
    </location>
</feature>
<feature type="region of interest" description="Disordered" evidence="2">
    <location>
        <begin position="156"/>
        <end position="338"/>
    </location>
</feature>
<feature type="compositionally biased region" description="Low complexity" evidence="2">
    <location>
        <begin position="224"/>
        <end position="246"/>
    </location>
</feature>
<protein>
    <submittedName>
        <fullName evidence="4">(diamondback moth) hypothetical protein</fullName>
    </submittedName>
</protein>
<feature type="compositionally biased region" description="Basic and acidic residues" evidence="2">
    <location>
        <begin position="171"/>
        <end position="185"/>
    </location>
</feature>
<reference evidence="4" key="1">
    <citation type="submission" date="2020-11" db="EMBL/GenBank/DDBJ databases">
        <authorList>
            <person name="Whiteford S."/>
        </authorList>
    </citation>
    <scope>NUCLEOTIDE SEQUENCE</scope>
</reference>